<evidence type="ECO:0000256" key="6">
    <source>
        <dbReference type="ARBA" id="ARBA00050038"/>
    </source>
</evidence>
<accession>A0A5E4PJZ4</accession>
<dbReference type="AlphaFoldDB" id="A0A5E4PJZ4"/>
<keyword evidence="4 7" id="KW-0694">RNA-binding</keyword>
<dbReference type="EC" id="3.1.1.29" evidence="1 7"/>
<evidence type="ECO:0000313" key="10">
    <source>
        <dbReference type="EMBL" id="VVC76701.1"/>
    </source>
</evidence>
<dbReference type="InterPro" id="IPR018171">
    <property type="entry name" value="Pept_tRNA_hydro_CS"/>
</dbReference>
<dbReference type="GO" id="GO:0072344">
    <property type="term" value="P:rescue of stalled ribosome"/>
    <property type="evidence" value="ECO:0007669"/>
    <property type="project" value="UniProtKB-UniRule"/>
</dbReference>
<keyword evidence="11" id="KW-1185">Reference proteome</keyword>
<dbReference type="HAMAP" id="MF_00083">
    <property type="entry name" value="Pept_tRNA_hydro_bact"/>
    <property type="match status" value="1"/>
</dbReference>
<protein>
    <recommendedName>
        <fullName evidence="6 7">Peptidyl-tRNA hydrolase</fullName>
        <shortName evidence="7">Pth</shortName>
        <ecNumber evidence="1 7">3.1.1.29</ecNumber>
    </recommendedName>
</protein>
<proteinExistence type="inferred from homology"/>
<dbReference type="GO" id="GO:0004045">
    <property type="term" value="F:peptidyl-tRNA hydrolase activity"/>
    <property type="evidence" value="ECO:0007669"/>
    <property type="project" value="UniProtKB-UniRule"/>
</dbReference>
<comment type="subunit">
    <text evidence="7">Monomer.</text>
</comment>
<comment type="subcellular location">
    <subcellularLocation>
        <location evidence="7">Cytoplasm</location>
    </subcellularLocation>
</comment>
<name>A0A5E4PJZ4_9COXI</name>
<evidence type="ECO:0000256" key="3">
    <source>
        <dbReference type="ARBA" id="ARBA00022801"/>
    </source>
</evidence>
<feature type="active site" description="Proton acceptor" evidence="7">
    <location>
        <position position="23"/>
    </location>
</feature>
<dbReference type="GO" id="GO:0006515">
    <property type="term" value="P:protein quality control for misfolded or incompletely synthesized proteins"/>
    <property type="evidence" value="ECO:0007669"/>
    <property type="project" value="UniProtKB-UniRule"/>
</dbReference>
<comment type="similarity">
    <text evidence="5 7 9">Belongs to the PTH family.</text>
</comment>
<feature type="binding site" evidence="7">
    <location>
        <position position="18"/>
    </location>
    <ligand>
        <name>tRNA</name>
        <dbReference type="ChEBI" id="CHEBI:17843"/>
    </ligand>
</feature>
<sequence>MTQPIQLIVGLANPGKEYEQTRHNAGAWFIEAIANQLNTSLRMEAKYHGLHGLVQLHGQTCHLLIPSTFMNLSGQSVRACMSYHKIPADTVLIAHDEIDLPAGVIKLKFDGGDGGHNGLKDIIRHLSTKQFYRLRIGVGRPSHGKDVADYVLDPPSKAERHKIDDALLRAQEALPLILRGDIQKAMLKLHTETPL</sequence>
<dbReference type="Gene3D" id="3.40.50.1470">
    <property type="entry name" value="Peptidyl-tRNA hydrolase"/>
    <property type="match status" value="1"/>
</dbReference>
<gene>
    <name evidence="7 10" type="primary">pth</name>
    <name evidence="10" type="ORF">AQUSIP_20260</name>
</gene>
<organism evidence="10 11">
    <name type="scientific">Aquicella siphonis</name>
    <dbReference type="NCBI Taxonomy" id="254247"/>
    <lineage>
        <taxon>Bacteria</taxon>
        <taxon>Pseudomonadati</taxon>
        <taxon>Pseudomonadota</taxon>
        <taxon>Gammaproteobacteria</taxon>
        <taxon>Legionellales</taxon>
        <taxon>Coxiellaceae</taxon>
        <taxon>Aquicella</taxon>
    </lineage>
</organism>
<dbReference type="KEGG" id="asip:AQUSIP_20260"/>
<dbReference type="PROSITE" id="PS01196">
    <property type="entry name" value="PEPT_TRNA_HYDROL_2"/>
    <property type="match status" value="1"/>
</dbReference>
<evidence type="ECO:0000256" key="2">
    <source>
        <dbReference type="ARBA" id="ARBA00022555"/>
    </source>
</evidence>
<evidence type="ECO:0000256" key="5">
    <source>
        <dbReference type="ARBA" id="ARBA00038063"/>
    </source>
</evidence>
<feature type="site" description="Stabilizes the basic form of H active site to accept a proton" evidence="7">
    <location>
        <position position="96"/>
    </location>
</feature>
<feature type="binding site" evidence="7">
    <location>
        <position position="69"/>
    </location>
    <ligand>
        <name>tRNA</name>
        <dbReference type="ChEBI" id="CHEBI:17843"/>
    </ligand>
</feature>
<dbReference type="RefSeq" id="WP_148340006.1">
    <property type="nucleotide sequence ID" value="NZ_LR699119.1"/>
</dbReference>
<dbReference type="PROSITE" id="PS01195">
    <property type="entry name" value="PEPT_TRNA_HYDROL_1"/>
    <property type="match status" value="1"/>
</dbReference>
<comment type="catalytic activity">
    <reaction evidence="7 8">
        <text>an N-acyl-L-alpha-aminoacyl-tRNA + H2O = an N-acyl-L-amino acid + a tRNA + H(+)</text>
        <dbReference type="Rhea" id="RHEA:54448"/>
        <dbReference type="Rhea" id="RHEA-COMP:10123"/>
        <dbReference type="Rhea" id="RHEA-COMP:13883"/>
        <dbReference type="ChEBI" id="CHEBI:15377"/>
        <dbReference type="ChEBI" id="CHEBI:15378"/>
        <dbReference type="ChEBI" id="CHEBI:59874"/>
        <dbReference type="ChEBI" id="CHEBI:78442"/>
        <dbReference type="ChEBI" id="CHEBI:138191"/>
        <dbReference type="EC" id="3.1.1.29"/>
    </reaction>
</comment>
<keyword evidence="7" id="KW-0963">Cytoplasm</keyword>
<keyword evidence="3 7" id="KW-0378">Hydrolase</keyword>
<dbReference type="InterPro" id="IPR001328">
    <property type="entry name" value="Pept_tRNA_hydro"/>
</dbReference>
<dbReference type="PANTHER" id="PTHR17224:SF1">
    <property type="entry name" value="PEPTIDYL-TRNA HYDROLASE"/>
    <property type="match status" value="1"/>
</dbReference>
<evidence type="ECO:0000256" key="4">
    <source>
        <dbReference type="ARBA" id="ARBA00022884"/>
    </source>
</evidence>
<evidence type="ECO:0000256" key="7">
    <source>
        <dbReference type="HAMAP-Rule" id="MF_00083"/>
    </source>
</evidence>
<keyword evidence="2 7" id="KW-0820">tRNA-binding</keyword>
<evidence type="ECO:0000313" key="11">
    <source>
        <dbReference type="Proteomes" id="UP000324194"/>
    </source>
</evidence>
<dbReference type="PANTHER" id="PTHR17224">
    <property type="entry name" value="PEPTIDYL-TRNA HYDROLASE"/>
    <property type="match status" value="1"/>
</dbReference>
<comment type="function">
    <text evidence="7">Hydrolyzes ribosome-free peptidyl-tRNAs (with 1 or more amino acids incorporated), which drop off the ribosome during protein synthesis, or as a result of ribosome stalling.</text>
</comment>
<comment type="function">
    <text evidence="7">Catalyzes the release of premature peptidyl moieties from peptidyl-tRNA molecules trapped in stalled 50S ribosomal subunits, and thus maintains levels of free tRNAs and 50S ribosomes.</text>
</comment>
<feature type="binding site" evidence="7">
    <location>
        <position position="71"/>
    </location>
    <ligand>
        <name>tRNA</name>
        <dbReference type="ChEBI" id="CHEBI:17843"/>
    </ligand>
</feature>
<dbReference type="OrthoDB" id="9800507at2"/>
<evidence type="ECO:0000256" key="8">
    <source>
        <dbReference type="RuleBase" id="RU000673"/>
    </source>
</evidence>
<dbReference type="GO" id="GO:0005737">
    <property type="term" value="C:cytoplasm"/>
    <property type="evidence" value="ECO:0007669"/>
    <property type="project" value="UniProtKB-SubCell"/>
</dbReference>
<dbReference type="CDD" id="cd00462">
    <property type="entry name" value="PTH"/>
    <property type="match status" value="1"/>
</dbReference>
<feature type="binding site" evidence="7">
    <location>
        <position position="117"/>
    </location>
    <ligand>
        <name>tRNA</name>
        <dbReference type="ChEBI" id="CHEBI:17843"/>
    </ligand>
</feature>
<dbReference type="Proteomes" id="UP000324194">
    <property type="component" value="Chromosome 1"/>
</dbReference>
<dbReference type="GO" id="GO:0000049">
    <property type="term" value="F:tRNA binding"/>
    <property type="evidence" value="ECO:0007669"/>
    <property type="project" value="UniProtKB-UniRule"/>
</dbReference>
<dbReference type="Pfam" id="PF01195">
    <property type="entry name" value="Pept_tRNA_hydro"/>
    <property type="match status" value="1"/>
</dbReference>
<dbReference type="InterPro" id="IPR036416">
    <property type="entry name" value="Pept_tRNA_hydro_sf"/>
</dbReference>
<evidence type="ECO:0000256" key="1">
    <source>
        <dbReference type="ARBA" id="ARBA00013260"/>
    </source>
</evidence>
<evidence type="ECO:0000256" key="9">
    <source>
        <dbReference type="RuleBase" id="RU004320"/>
    </source>
</evidence>
<feature type="site" description="Discriminates between blocked and unblocked aminoacyl-tRNA" evidence="7">
    <location>
        <position position="13"/>
    </location>
</feature>
<dbReference type="NCBIfam" id="TIGR00447">
    <property type="entry name" value="pth"/>
    <property type="match status" value="1"/>
</dbReference>
<dbReference type="SUPFAM" id="SSF53178">
    <property type="entry name" value="Peptidyl-tRNA hydrolase-like"/>
    <property type="match status" value="1"/>
</dbReference>
<dbReference type="EMBL" id="LR699119">
    <property type="protein sequence ID" value="VVC76701.1"/>
    <property type="molecule type" value="Genomic_DNA"/>
</dbReference>
<dbReference type="FunFam" id="3.40.50.1470:FF:000001">
    <property type="entry name" value="Peptidyl-tRNA hydrolase"/>
    <property type="match status" value="1"/>
</dbReference>
<reference evidence="10 11" key="1">
    <citation type="submission" date="2019-08" db="EMBL/GenBank/DDBJ databases">
        <authorList>
            <person name="Guy L."/>
        </authorList>
    </citation>
    <scope>NUCLEOTIDE SEQUENCE [LARGE SCALE GENOMIC DNA]</scope>
    <source>
        <strain evidence="10 11">SGT-108</strain>
    </source>
</reference>